<evidence type="ECO:0000256" key="3">
    <source>
        <dbReference type="ARBA" id="ARBA00022771"/>
    </source>
</evidence>
<feature type="compositionally biased region" description="Low complexity" evidence="7">
    <location>
        <begin position="337"/>
        <end position="357"/>
    </location>
</feature>
<dbReference type="AlphaFoldDB" id="A0A8H3JAZ3"/>
<evidence type="ECO:0000259" key="8">
    <source>
        <dbReference type="PROSITE" id="PS50157"/>
    </source>
</evidence>
<evidence type="ECO:0000256" key="1">
    <source>
        <dbReference type="ARBA" id="ARBA00022723"/>
    </source>
</evidence>
<dbReference type="GO" id="GO:0008270">
    <property type="term" value="F:zinc ion binding"/>
    <property type="evidence" value="ECO:0007669"/>
    <property type="project" value="UniProtKB-KW"/>
</dbReference>
<dbReference type="InterPro" id="IPR036236">
    <property type="entry name" value="Znf_C2H2_sf"/>
</dbReference>
<dbReference type="PANTHER" id="PTHR14003">
    <property type="entry name" value="TRANSCRIPTIONAL REPRESSOR PROTEIN YY"/>
    <property type="match status" value="1"/>
</dbReference>
<dbReference type="PROSITE" id="PS00028">
    <property type="entry name" value="ZINC_FINGER_C2H2_1"/>
    <property type="match status" value="1"/>
</dbReference>
<dbReference type="Gene3D" id="3.30.160.60">
    <property type="entry name" value="Classic Zinc Finger"/>
    <property type="match status" value="3"/>
</dbReference>
<keyword evidence="2" id="KW-0677">Repeat</keyword>
<dbReference type="OrthoDB" id="3437960at2759"/>
<dbReference type="SMART" id="SM00355">
    <property type="entry name" value="ZnF_C2H2"/>
    <property type="match status" value="2"/>
</dbReference>
<feature type="region of interest" description="Disordered" evidence="7">
    <location>
        <begin position="337"/>
        <end position="359"/>
    </location>
</feature>
<dbReference type="InterPro" id="IPR013087">
    <property type="entry name" value="Znf_C2H2_type"/>
</dbReference>
<gene>
    <name evidence="9" type="ORF">ALECFALPRED_000914</name>
</gene>
<feature type="compositionally biased region" description="Basic and acidic residues" evidence="7">
    <location>
        <begin position="265"/>
        <end position="274"/>
    </location>
</feature>
<evidence type="ECO:0000313" key="10">
    <source>
        <dbReference type="Proteomes" id="UP000664203"/>
    </source>
</evidence>
<proteinExistence type="predicted"/>
<evidence type="ECO:0000256" key="4">
    <source>
        <dbReference type="ARBA" id="ARBA00022833"/>
    </source>
</evidence>
<dbReference type="PANTHER" id="PTHR14003:SF19">
    <property type="entry name" value="YY2 TRANSCRIPTION FACTOR"/>
    <property type="match status" value="1"/>
</dbReference>
<evidence type="ECO:0000256" key="2">
    <source>
        <dbReference type="ARBA" id="ARBA00022737"/>
    </source>
</evidence>
<keyword evidence="3 6" id="KW-0863">Zinc-finger</keyword>
<dbReference type="Pfam" id="PF00096">
    <property type="entry name" value="zf-C2H2"/>
    <property type="match status" value="2"/>
</dbReference>
<dbReference type="GO" id="GO:0000785">
    <property type="term" value="C:chromatin"/>
    <property type="evidence" value="ECO:0007669"/>
    <property type="project" value="TreeGrafter"/>
</dbReference>
<feature type="domain" description="C2H2-type" evidence="8">
    <location>
        <begin position="58"/>
        <end position="87"/>
    </location>
</feature>
<protein>
    <recommendedName>
        <fullName evidence="5">C2H2 type master regulator of conidiophore development brlA</fullName>
    </recommendedName>
</protein>
<dbReference type="Proteomes" id="UP000664203">
    <property type="component" value="Unassembled WGS sequence"/>
</dbReference>
<evidence type="ECO:0000313" key="9">
    <source>
        <dbReference type="EMBL" id="CAF9943664.1"/>
    </source>
</evidence>
<comment type="caution">
    <text evidence="9">The sequence shown here is derived from an EMBL/GenBank/DDBJ whole genome shotgun (WGS) entry which is preliminary data.</text>
</comment>
<keyword evidence="1" id="KW-0479">Metal-binding</keyword>
<organism evidence="9 10">
    <name type="scientific">Alectoria fallacina</name>
    <dbReference type="NCBI Taxonomy" id="1903189"/>
    <lineage>
        <taxon>Eukaryota</taxon>
        <taxon>Fungi</taxon>
        <taxon>Dikarya</taxon>
        <taxon>Ascomycota</taxon>
        <taxon>Pezizomycotina</taxon>
        <taxon>Lecanoromycetes</taxon>
        <taxon>OSLEUM clade</taxon>
        <taxon>Lecanoromycetidae</taxon>
        <taxon>Lecanorales</taxon>
        <taxon>Lecanorineae</taxon>
        <taxon>Parmeliaceae</taxon>
        <taxon>Alectoria</taxon>
    </lineage>
</organism>
<evidence type="ECO:0000256" key="7">
    <source>
        <dbReference type="SAM" id="MobiDB-lite"/>
    </source>
</evidence>
<accession>A0A8H3JAZ3</accession>
<dbReference type="GO" id="GO:0000981">
    <property type="term" value="F:DNA-binding transcription factor activity, RNA polymerase II-specific"/>
    <property type="evidence" value="ECO:0007669"/>
    <property type="project" value="UniProtKB-ARBA"/>
</dbReference>
<sequence>MVDKATTKQSPAVKAGTSAADMATRPFQCEWHQGCPKSFNRKSDLQRHYRIHTNERPYACDYKPCNKTFIQRSALTVHRRTHTGDKPHKCPFTGCGKCFSDVRSIDWSTVTCKELTVCAVFESRQTPPHTYQRQALHLQKSTLQESVSMTRDTVTTVLANGQRSFCRKTTMTKHIRKEHPAEPIQDDQDAEYSDDDASEEEELEEDVEESKEDAQRYKEPADLDQRNQSVGAPSHYNRSLWRLPGETVQRPSPLQLQRPIPRSEPPTHEIKLERSCSSTPQRSLTDPYPSAPMHSSEYSQVRADTMPDGLPQAPASAGVPPQYQLRNDTIALWSPQSLQDSPTSLTQSSPSSSVSQSHPLFTSQPYQLQHASIPSEPMSYRDHHETVQDSIEHLKLNQSQQNQYREMDPTPVQQHQYGGLAQSVPQQDTYTDMSREASQHHAYNGTQTQAIAQHYQSDLPPTPAPTQSLPQYTASVHETPYQPPQFLPPDNYTIGNQYFSPHTNGLYQYNDGFDWWKEEVKPEDYWTLMPSQRMQGTDWP</sequence>
<dbReference type="SUPFAM" id="SSF57667">
    <property type="entry name" value="beta-beta-alpha zinc fingers"/>
    <property type="match status" value="1"/>
</dbReference>
<reference evidence="9" key="1">
    <citation type="submission" date="2021-03" db="EMBL/GenBank/DDBJ databases">
        <authorList>
            <person name="Tagirdzhanova G."/>
        </authorList>
    </citation>
    <scope>NUCLEOTIDE SEQUENCE</scope>
</reference>
<evidence type="ECO:0000256" key="6">
    <source>
        <dbReference type="PROSITE-ProRule" id="PRU00042"/>
    </source>
</evidence>
<feature type="compositionally biased region" description="Basic and acidic residues" evidence="7">
    <location>
        <begin position="212"/>
        <end position="225"/>
    </location>
</feature>
<keyword evidence="10" id="KW-1185">Reference proteome</keyword>
<feature type="compositionally biased region" description="Polar residues" evidence="7">
    <location>
        <begin position="275"/>
        <end position="284"/>
    </location>
</feature>
<dbReference type="PROSITE" id="PS50157">
    <property type="entry name" value="ZINC_FINGER_C2H2_2"/>
    <property type="match status" value="2"/>
</dbReference>
<dbReference type="GO" id="GO:0005667">
    <property type="term" value="C:transcription regulator complex"/>
    <property type="evidence" value="ECO:0007669"/>
    <property type="project" value="TreeGrafter"/>
</dbReference>
<dbReference type="GO" id="GO:0000978">
    <property type="term" value="F:RNA polymerase II cis-regulatory region sequence-specific DNA binding"/>
    <property type="evidence" value="ECO:0007669"/>
    <property type="project" value="TreeGrafter"/>
</dbReference>
<dbReference type="FunFam" id="3.30.160.60:FF:000125">
    <property type="entry name" value="Putative zinc finger protein 143"/>
    <property type="match status" value="2"/>
</dbReference>
<name>A0A8H3JAZ3_9LECA</name>
<feature type="region of interest" description="Disordered" evidence="7">
    <location>
        <begin position="169"/>
        <end position="321"/>
    </location>
</feature>
<feature type="compositionally biased region" description="Acidic residues" evidence="7">
    <location>
        <begin position="184"/>
        <end position="211"/>
    </location>
</feature>
<dbReference type="EMBL" id="CAJPDR010001163">
    <property type="protein sequence ID" value="CAF9943664.1"/>
    <property type="molecule type" value="Genomic_DNA"/>
</dbReference>
<keyword evidence="4" id="KW-0862">Zinc</keyword>
<feature type="domain" description="C2H2-type" evidence="8">
    <location>
        <begin position="27"/>
        <end position="57"/>
    </location>
</feature>
<evidence type="ECO:0000256" key="5">
    <source>
        <dbReference type="ARBA" id="ARBA00044085"/>
    </source>
</evidence>